<feature type="compositionally biased region" description="Gly residues" evidence="1">
    <location>
        <begin position="206"/>
        <end position="217"/>
    </location>
</feature>
<organism evidence="2 3">
    <name type="scientific">Erythrobacter rubeus</name>
    <dbReference type="NCBI Taxonomy" id="2760803"/>
    <lineage>
        <taxon>Bacteria</taxon>
        <taxon>Pseudomonadati</taxon>
        <taxon>Pseudomonadota</taxon>
        <taxon>Alphaproteobacteria</taxon>
        <taxon>Sphingomonadales</taxon>
        <taxon>Erythrobacteraceae</taxon>
        <taxon>Erythrobacter/Porphyrobacter group</taxon>
        <taxon>Erythrobacter</taxon>
    </lineage>
</organism>
<accession>A0ABR8KWW7</accession>
<protein>
    <recommendedName>
        <fullName evidence="4">DUF2163 domain-containing protein</fullName>
    </recommendedName>
</protein>
<comment type="caution">
    <text evidence="2">The sequence shown here is derived from an EMBL/GenBank/DDBJ whole genome shotgun (WGS) entry which is preliminary data.</text>
</comment>
<evidence type="ECO:0000313" key="3">
    <source>
        <dbReference type="Proteomes" id="UP000635384"/>
    </source>
</evidence>
<evidence type="ECO:0000313" key="2">
    <source>
        <dbReference type="EMBL" id="MBD2842712.1"/>
    </source>
</evidence>
<proteinExistence type="predicted"/>
<evidence type="ECO:0000256" key="1">
    <source>
        <dbReference type="SAM" id="MobiDB-lite"/>
    </source>
</evidence>
<gene>
    <name evidence="2" type="ORF">IB285_10630</name>
</gene>
<dbReference type="Proteomes" id="UP000635384">
    <property type="component" value="Unassembled WGS sequence"/>
</dbReference>
<sequence length="225" mass="24138">MSRPDAAASAALDAEVIRPKFFAFMDFANEPVRVNTSGADKTFTGTGVADLDGFTFSGIDGDLVDISPVVSREGGSEQITATLSGLIDLDNDMLNEIGDRSNWQGRTVRFWRTIHNADDVQQGGIQHYYTGYMVDLSIKSRPREQVIEMIVESYLAAFSEPSNRDYDQQRYDPGDLSYRAGIAIANGTSGNPITNNTPNFGRSTGVGGGGAGGGGGLTSRQVSFF</sequence>
<name>A0ABR8KWW7_9SPHN</name>
<keyword evidence="3" id="KW-1185">Reference proteome</keyword>
<evidence type="ECO:0008006" key="4">
    <source>
        <dbReference type="Google" id="ProtNLM"/>
    </source>
</evidence>
<feature type="region of interest" description="Disordered" evidence="1">
    <location>
        <begin position="206"/>
        <end position="225"/>
    </location>
</feature>
<reference evidence="2 3" key="1">
    <citation type="submission" date="2020-09" db="EMBL/GenBank/DDBJ databases">
        <authorList>
            <person name="Yoon J.-W."/>
        </authorList>
    </citation>
    <scope>NUCLEOTIDE SEQUENCE [LARGE SCALE GENOMIC DNA]</scope>
    <source>
        <strain evidence="2 3">KMU-140</strain>
    </source>
</reference>
<dbReference type="RefSeq" id="WP_190788153.1">
    <property type="nucleotide sequence ID" value="NZ_JACXLC010000001.1"/>
</dbReference>
<dbReference type="EMBL" id="JACXLC010000001">
    <property type="protein sequence ID" value="MBD2842712.1"/>
    <property type="molecule type" value="Genomic_DNA"/>
</dbReference>